<evidence type="ECO:0000256" key="2">
    <source>
        <dbReference type="ARBA" id="ARBA00022857"/>
    </source>
</evidence>
<comment type="similarity">
    <text evidence="1 4">Belongs to the short-chain dehydrogenases/reductases (SDR) family.</text>
</comment>
<accession>A0A7D8UZQ8</accession>
<dbReference type="InterPro" id="IPR036291">
    <property type="entry name" value="NAD(P)-bd_dom_sf"/>
</dbReference>
<evidence type="ECO:0000313" key="5">
    <source>
        <dbReference type="EMBL" id="TVY55485.1"/>
    </source>
</evidence>
<keyword evidence="6" id="KW-1185">Reference proteome</keyword>
<dbReference type="PRINTS" id="PR00081">
    <property type="entry name" value="GDHRDH"/>
</dbReference>
<evidence type="ECO:0000256" key="1">
    <source>
        <dbReference type="ARBA" id="ARBA00006484"/>
    </source>
</evidence>
<dbReference type="Pfam" id="PF00106">
    <property type="entry name" value="adh_short"/>
    <property type="match status" value="1"/>
</dbReference>
<dbReference type="PANTHER" id="PTHR24320:SF283">
    <property type="entry name" value="RETINOL DEHYDROGENASE 11"/>
    <property type="match status" value="1"/>
</dbReference>
<name>A0A7D8UZQ8_9HELO</name>
<dbReference type="EMBL" id="QGMG01000235">
    <property type="protein sequence ID" value="TVY55485.1"/>
    <property type="molecule type" value="Genomic_DNA"/>
</dbReference>
<evidence type="ECO:0000256" key="4">
    <source>
        <dbReference type="RuleBase" id="RU000363"/>
    </source>
</evidence>
<dbReference type="Proteomes" id="UP000481288">
    <property type="component" value="Unassembled WGS sequence"/>
</dbReference>
<dbReference type="AlphaFoldDB" id="A0A7D8UZQ8"/>
<dbReference type="PROSITE" id="PS00061">
    <property type="entry name" value="ADH_SHORT"/>
    <property type="match status" value="1"/>
</dbReference>
<dbReference type="PRINTS" id="PR00080">
    <property type="entry name" value="SDRFAMILY"/>
</dbReference>
<protein>
    <submittedName>
        <fullName evidence="5">Short-chain dehydrogenase TIC 32-like protein</fullName>
    </submittedName>
</protein>
<sequence>MSVFNAESTGQDVVNTFPEQVKDRTIVITGATGSSIGSAAALALASASPGKIILVNRNATKSQELINFIHTNYPSAPITHVVCDLSSLKSVEEAASEILKEAPSLDILINNAATPPGPYSQTIDGIESQFAIDYVSHFLLTNLLMPSIIAAGPGARVVNVSSSAARHRTHLDFDDYNFSNGVKYTAFDGYTQAKLAIIVFTIALAERMGKLQMQSFSLHPGSILSSMRSQVSSDDWKAAEKRRKEAGTNTEGVKKKTVEQGCSTMLVAALDPGLAYHSGSYLSDGVIATETIRALDSSADEVAEKLWKISEKLVGREFTWS</sequence>
<dbReference type="GO" id="GO:0016491">
    <property type="term" value="F:oxidoreductase activity"/>
    <property type="evidence" value="ECO:0007669"/>
    <property type="project" value="UniProtKB-KW"/>
</dbReference>
<dbReference type="OrthoDB" id="191139at2759"/>
<dbReference type="Gene3D" id="3.40.50.720">
    <property type="entry name" value="NAD(P)-binding Rossmann-like Domain"/>
    <property type="match status" value="1"/>
</dbReference>
<keyword evidence="3" id="KW-0560">Oxidoreductase</keyword>
<dbReference type="PANTHER" id="PTHR24320">
    <property type="entry name" value="RETINOL DEHYDROGENASE"/>
    <property type="match status" value="1"/>
</dbReference>
<keyword evidence="2" id="KW-0521">NADP</keyword>
<dbReference type="SUPFAM" id="SSF51735">
    <property type="entry name" value="NAD(P)-binding Rossmann-fold domains"/>
    <property type="match status" value="1"/>
</dbReference>
<dbReference type="InterPro" id="IPR002347">
    <property type="entry name" value="SDR_fam"/>
</dbReference>
<dbReference type="InterPro" id="IPR020904">
    <property type="entry name" value="Sc_DH/Rdtase_CS"/>
</dbReference>
<evidence type="ECO:0000256" key="3">
    <source>
        <dbReference type="ARBA" id="ARBA00023002"/>
    </source>
</evidence>
<comment type="caution">
    <text evidence="5">The sequence shown here is derived from an EMBL/GenBank/DDBJ whole genome shotgun (WGS) entry which is preliminary data.</text>
</comment>
<evidence type="ECO:0000313" key="6">
    <source>
        <dbReference type="Proteomes" id="UP000481288"/>
    </source>
</evidence>
<proteinExistence type="inferred from homology"/>
<reference evidence="5 6" key="1">
    <citation type="submission" date="2018-05" db="EMBL/GenBank/DDBJ databases">
        <title>Whole genome sequencing for identification of molecular markers to develop diagnostic detection tools for the regulated plant pathogen Lachnellula willkommii.</title>
        <authorList>
            <person name="Giroux E."/>
            <person name="Bilodeau G."/>
        </authorList>
    </citation>
    <scope>NUCLEOTIDE SEQUENCE [LARGE SCALE GENOMIC DNA]</scope>
    <source>
        <strain evidence="5 6">CBS 625.97</strain>
    </source>
</reference>
<gene>
    <name evidence="5" type="primary">TIC32_0</name>
    <name evidence="5" type="ORF">LCER1_G004329</name>
</gene>
<organism evidence="5 6">
    <name type="scientific">Lachnellula cervina</name>
    <dbReference type="NCBI Taxonomy" id="1316786"/>
    <lineage>
        <taxon>Eukaryota</taxon>
        <taxon>Fungi</taxon>
        <taxon>Dikarya</taxon>
        <taxon>Ascomycota</taxon>
        <taxon>Pezizomycotina</taxon>
        <taxon>Leotiomycetes</taxon>
        <taxon>Helotiales</taxon>
        <taxon>Lachnaceae</taxon>
        <taxon>Lachnellula</taxon>
    </lineage>
</organism>